<dbReference type="AlphaFoldDB" id="A0AAV0BK26"/>
<dbReference type="Pfam" id="PF00293">
    <property type="entry name" value="NUDIX"/>
    <property type="match status" value="1"/>
</dbReference>
<gene>
    <name evidence="2" type="ORF">PPACK8108_LOCUS21660</name>
</gene>
<evidence type="ECO:0000313" key="3">
    <source>
        <dbReference type="Proteomes" id="UP001153365"/>
    </source>
</evidence>
<comment type="caution">
    <text evidence="2">The sequence shown here is derived from an EMBL/GenBank/DDBJ whole genome shotgun (WGS) entry which is preliminary data.</text>
</comment>
<dbReference type="PANTHER" id="PTHR12992:SF45">
    <property type="entry name" value="NUDIX HYDROLASE DOMAIN-CONTAINING PROTEIN"/>
    <property type="match status" value="1"/>
</dbReference>
<feature type="domain" description="Nudix hydrolase" evidence="1">
    <location>
        <begin position="68"/>
        <end position="205"/>
    </location>
</feature>
<dbReference type="GO" id="GO:0010945">
    <property type="term" value="F:coenzyme A diphosphatase activity"/>
    <property type="evidence" value="ECO:0007669"/>
    <property type="project" value="InterPro"/>
</dbReference>
<keyword evidence="2" id="KW-0378">Hydrolase</keyword>
<dbReference type="Proteomes" id="UP001153365">
    <property type="component" value="Unassembled WGS sequence"/>
</dbReference>
<dbReference type="InterPro" id="IPR000086">
    <property type="entry name" value="NUDIX_hydrolase_dom"/>
</dbReference>
<keyword evidence="3" id="KW-1185">Reference proteome</keyword>
<organism evidence="2 3">
    <name type="scientific">Phakopsora pachyrhizi</name>
    <name type="common">Asian soybean rust disease fungus</name>
    <dbReference type="NCBI Taxonomy" id="170000"/>
    <lineage>
        <taxon>Eukaryota</taxon>
        <taxon>Fungi</taxon>
        <taxon>Dikarya</taxon>
        <taxon>Basidiomycota</taxon>
        <taxon>Pucciniomycotina</taxon>
        <taxon>Pucciniomycetes</taxon>
        <taxon>Pucciniales</taxon>
        <taxon>Phakopsoraceae</taxon>
        <taxon>Phakopsora</taxon>
    </lineage>
</organism>
<dbReference type="SUPFAM" id="SSF55811">
    <property type="entry name" value="Nudix"/>
    <property type="match status" value="1"/>
</dbReference>
<dbReference type="Gene3D" id="3.90.79.10">
    <property type="entry name" value="Nucleoside Triphosphate Pyrophosphohydrolase"/>
    <property type="match status" value="1"/>
</dbReference>
<sequence>MVSDRSSDQVQRSSRFIRFLKGWDLQKLKAKDPKEEVPRSLSGLNPQSISALHRLVCHRPEVDQFPTKRRAAVMIGLFASRQGHLNVLLTRRSSTMRTYAGQTALPGGKMDELDLDLEETARREAYEECGISLDRKKVRRLTRLSPFLTRGKLIVTPLVFFITDQTLVPKLNRDEVEVLFSHPLESFLSPPPSNADRTLDEDEENLMNYLDNSLMEKNSGQSDDRPFTEIGSYSWLSSSTFQRVEIPYRFFEFPSKRSPIAGFTADVLIEVATIAYGREPFFERRLPGQIDMRKIIGRSIEECIEFELDEHARLVNSHDLLEEQLIPLRLRVLFLKAFGKRWIKTLKTMDRIRSRLRLTKNDALRSKL</sequence>
<evidence type="ECO:0000259" key="1">
    <source>
        <dbReference type="PROSITE" id="PS51462"/>
    </source>
</evidence>
<dbReference type="GO" id="GO:0015938">
    <property type="term" value="P:coenzyme A catabolic process"/>
    <property type="evidence" value="ECO:0007669"/>
    <property type="project" value="TreeGrafter"/>
</dbReference>
<protein>
    <submittedName>
        <fullName evidence="2">NUDIX hydrolase domain-like protein</fullName>
    </submittedName>
</protein>
<proteinExistence type="predicted"/>
<dbReference type="InterPro" id="IPR015797">
    <property type="entry name" value="NUDIX_hydrolase-like_dom_sf"/>
</dbReference>
<dbReference type="CDD" id="cd03426">
    <property type="entry name" value="NUDIX_CoAse_Nudt7"/>
    <property type="match status" value="1"/>
</dbReference>
<accession>A0AAV0BK26</accession>
<dbReference type="PROSITE" id="PS51462">
    <property type="entry name" value="NUDIX"/>
    <property type="match status" value="1"/>
</dbReference>
<dbReference type="EMBL" id="CALTRL010005823">
    <property type="protein sequence ID" value="CAH7686948.1"/>
    <property type="molecule type" value="Genomic_DNA"/>
</dbReference>
<dbReference type="InterPro" id="IPR045121">
    <property type="entry name" value="CoAse"/>
</dbReference>
<reference evidence="2" key="1">
    <citation type="submission" date="2022-06" db="EMBL/GenBank/DDBJ databases">
        <authorList>
            <consortium name="SYNGENTA / RWTH Aachen University"/>
        </authorList>
    </citation>
    <scope>NUCLEOTIDE SEQUENCE</scope>
</reference>
<evidence type="ECO:0000313" key="2">
    <source>
        <dbReference type="EMBL" id="CAH7686948.1"/>
    </source>
</evidence>
<dbReference type="PANTHER" id="PTHR12992">
    <property type="entry name" value="NUDIX HYDROLASE"/>
    <property type="match status" value="1"/>
</dbReference>
<name>A0AAV0BK26_PHAPC</name>